<proteinExistence type="inferred from homology"/>
<reference evidence="10 11" key="1">
    <citation type="submission" date="2019-07" db="EMBL/GenBank/DDBJ databases">
        <title>Whole genome shotgun sequence of Segetibacter aerophilus NBRC 106135.</title>
        <authorList>
            <person name="Hosoyama A."/>
            <person name="Uohara A."/>
            <person name="Ohji S."/>
            <person name="Ichikawa N."/>
        </authorList>
    </citation>
    <scope>NUCLEOTIDE SEQUENCE [LARGE SCALE GENOMIC DNA]</scope>
    <source>
        <strain evidence="10 11">NBRC 106135</strain>
    </source>
</reference>
<dbReference type="PANTHER" id="PTHR23502:SF132">
    <property type="entry name" value="POLYAMINE TRANSPORTER 2-RELATED"/>
    <property type="match status" value="1"/>
</dbReference>
<accession>A0A512B6V8</accession>
<dbReference type="GO" id="GO:0042910">
    <property type="term" value="F:xenobiotic transmembrane transporter activity"/>
    <property type="evidence" value="ECO:0007669"/>
    <property type="project" value="InterPro"/>
</dbReference>
<name>A0A512B6V8_9BACT</name>
<dbReference type="AlphaFoldDB" id="A0A512B6V8"/>
<feature type="transmembrane region" description="Helical" evidence="8">
    <location>
        <begin position="133"/>
        <end position="157"/>
    </location>
</feature>
<keyword evidence="6 8" id="KW-1133">Transmembrane helix</keyword>
<gene>
    <name evidence="10" type="ORF">SAE01_01850</name>
</gene>
<organism evidence="10 11">
    <name type="scientific">Segetibacter aerophilus</name>
    <dbReference type="NCBI Taxonomy" id="670293"/>
    <lineage>
        <taxon>Bacteria</taxon>
        <taxon>Pseudomonadati</taxon>
        <taxon>Bacteroidota</taxon>
        <taxon>Chitinophagia</taxon>
        <taxon>Chitinophagales</taxon>
        <taxon>Chitinophagaceae</taxon>
        <taxon>Segetibacter</taxon>
    </lineage>
</organism>
<evidence type="ECO:0000256" key="7">
    <source>
        <dbReference type="ARBA" id="ARBA00023136"/>
    </source>
</evidence>
<evidence type="ECO:0000256" key="6">
    <source>
        <dbReference type="ARBA" id="ARBA00022989"/>
    </source>
</evidence>
<dbReference type="GO" id="GO:0005886">
    <property type="term" value="C:plasma membrane"/>
    <property type="evidence" value="ECO:0007669"/>
    <property type="project" value="UniProtKB-SubCell"/>
</dbReference>
<feature type="domain" description="Major facilitator superfamily (MFS) profile" evidence="9">
    <location>
        <begin position="9"/>
        <end position="394"/>
    </location>
</feature>
<dbReference type="PANTHER" id="PTHR23502">
    <property type="entry name" value="MAJOR FACILITATOR SUPERFAMILY"/>
    <property type="match status" value="1"/>
</dbReference>
<protein>
    <submittedName>
        <fullName evidence="10">Bcr/CflA family drug resistance efflux transporter</fullName>
    </submittedName>
</protein>
<evidence type="ECO:0000313" key="11">
    <source>
        <dbReference type="Proteomes" id="UP000321513"/>
    </source>
</evidence>
<keyword evidence="11" id="KW-1185">Reference proteome</keyword>
<dbReference type="CDD" id="cd17320">
    <property type="entry name" value="MFS_MdfA_MDR_like"/>
    <property type="match status" value="1"/>
</dbReference>
<dbReference type="PROSITE" id="PS50850">
    <property type="entry name" value="MFS"/>
    <property type="match status" value="1"/>
</dbReference>
<dbReference type="GO" id="GO:1990961">
    <property type="term" value="P:xenobiotic detoxification by transmembrane export across the plasma membrane"/>
    <property type="evidence" value="ECO:0007669"/>
    <property type="project" value="InterPro"/>
</dbReference>
<keyword evidence="4" id="KW-1003">Cell membrane</keyword>
<dbReference type="EMBL" id="BJYT01000001">
    <property type="protein sequence ID" value="GEO07689.1"/>
    <property type="molecule type" value="Genomic_DNA"/>
</dbReference>
<dbReference type="Gene3D" id="1.20.1720.10">
    <property type="entry name" value="Multidrug resistance protein D"/>
    <property type="match status" value="1"/>
</dbReference>
<feature type="transmembrane region" description="Helical" evidence="8">
    <location>
        <begin position="100"/>
        <end position="121"/>
    </location>
</feature>
<evidence type="ECO:0000259" key="9">
    <source>
        <dbReference type="PROSITE" id="PS50850"/>
    </source>
</evidence>
<comment type="caution">
    <text evidence="10">The sequence shown here is derived from an EMBL/GenBank/DDBJ whole genome shotgun (WGS) entry which is preliminary data.</text>
</comment>
<dbReference type="InterPro" id="IPR020846">
    <property type="entry name" value="MFS_dom"/>
</dbReference>
<evidence type="ECO:0000256" key="8">
    <source>
        <dbReference type="SAM" id="Phobius"/>
    </source>
</evidence>
<evidence type="ECO:0000313" key="10">
    <source>
        <dbReference type="EMBL" id="GEO07689.1"/>
    </source>
</evidence>
<evidence type="ECO:0000256" key="3">
    <source>
        <dbReference type="ARBA" id="ARBA00022448"/>
    </source>
</evidence>
<comment type="similarity">
    <text evidence="2">Belongs to the major facilitator superfamily. Bcr/CmlA family.</text>
</comment>
<feature type="transmembrane region" description="Helical" evidence="8">
    <location>
        <begin position="163"/>
        <end position="183"/>
    </location>
</feature>
<keyword evidence="5 8" id="KW-0812">Transmembrane</keyword>
<dbReference type="Proteomes" id="UP000321513">
    <property type="component" value="Unassembled WGS sequence"/>
</dbReference>
<evidence type="ECO:0000256" key="1">
    <source>
        <dbReference type="ARBA" id="ARBA00004651"/>
    </source>
</evidence>
<dbReference type="Pfam" id="PF07690">
    <property type="entry name" value="MFS_1"/>
    <property type="match status" value="1"/>
</dbReference>
<dbReference type="OrthoDB" id="9800416at2"/>
<dbReference type="InterPro" id="IPR004812">
    <property type="entry name" value="Efflux_drug-R_Bcr/CmlA"/>
</dbReference>
<feature type="transmembrane region" description="Helical" evidence="8">
    <location>
        <begin position="282"/>
        <end position="303"/>
    </location>
</feature>
<keyword evidence="3" id="KW-0813">Transport</keyword>
<dbReference type="FunFam" id="1.20.1720.10:FF:000005">
    <property type="entry name" value="Bcr/CflA family efflux transporter"/>
    <property type="match status" value="1"/>
</dbReference>
<sequence>MDKKKRSVLILILGLLCAIGPFSIDMYLPGFPAIAANLHTSVDYVAYSLSSFFIGICIGQLLCGPLLDRFGRKKPLITGLVLYIVASIGCSLSKSVEVLIAFRFLQALGGCVGMVAPNAIIRDVFPVEENAKIFSLLILILGVSPILAPTAGSYIIAAFGWPVVFIVLAVVTVLILLAVIFWLPESKMADPSFSLRPKPILTGFANVLKEPQFYTYAFAGATASAGLFAYLAGSPFVFMELYGVSEKQYGLIFSVIAVGLIGSSQLNNVILKKYNSAQIIRVVLITQSTIGLLLVAGTAMGLVNVYSSIFLMFLFLSCQGFTFPNSAALAMSPFSKGAGSASALMGALQMGCGAVASALVGLFFNGTALPMAAVMAGCSLIGLAILLIGRKTIEYKARPEDVKAECLELMEKY</sequence>
<feature type="transmembrane region" description="Helical" evidence="8">
    <location>
        <begin position="76"/>
        <end position="94"/>
    </location>
</feature>
<evidence type="ECO:0000256" key="5">
    <source>
        <dbReference type="ARBA" id="ARBA00022692"/>
    </source>
</evidence>
<comment type="subcellular location">
    <subcellularLocation>
        <location evidence="1">Cell membrane</location>
        <topology evidence="1">Multi-pass membrane protein</topology>
    </subcellularLocation>
</comment>
<dbReference type="RefSeq" id="WP_147201651.1">
    <property type="nucleotide sequence ID" value="NZ_BJYT01000001.1"/>
</dbReference>
<dbReference type="SUPFAM" id="SSF103473">
    <property type="entry name" value="MFS general substrate transporter"/>
    <property type="match status" value="1"/>
</dbReference>
<feature type="transmembrane region" description="Helical" evidence="8">
    <location>
        <begin position="370"/>
        <end position="389"/>
    </location>
</feature>
<evidence type="ECO:0000256" key="2">
    <source>
        <dbReference type="ARBA" id="ARBA00006236"/>
    </source>
</evidence>
<feature type="transmembrane region" description="Helical" evidence="8">
    <location>
        <begin position="213"/>
        <end position="231"/>
    </location>
</feature>
<keyword evidence="7 8" id="KW-0472">Membrane</keyword>
<feature type="transmembrane region" description="Helical" evidence="8">
    <location>
        <begin position="251"/>
        <end position="270"/>
    </location>
</feature>
<evidence type="ECO:0000256" key="4">
    <source>
        <dbReference type="ARBA" id="ARBA00022475"/>
    </source>
</evidence>
<feature type="transmembrane region" description="Helical" evidence="8">
    <location>
        <begin position="45"/>
        <end position="64"/>
    </location>
</feature>
<dbReference type="NCBIfam" id="TIGR00710">
    <property type="entry name" value="efflux_Bcr_CflA"/>
    <property type="match status" value="1"/>
</dbReference>
<dbReference type="InterPro" id="IPR036259">
    <property type="entry name" value="MFS_trans_sf"/>
</dbReference>
<dbReference type="InterPro" id="IPR011701">
    <property type="entry name" value="MFS"/>
</dbReference>